<protein>
    <submittedName>
        <fullName evidence="1">Sulfate transporter</fullName>
    </submittedName>
</protein>
<feature type="non-terminal residue" evidence="1">
    <location>
        <position position="55"/>
    </location>
</feature>
<dbReference type="EMBL" id="LXQA010693078">
    <property type="protein sequence ID" value="MCI66311.1"/>
    <property type="molecule type" value="Genomic_DNA"/>
</dbReference>
<dbReference type="AlphaFoldDB" id="A0A392TYS1"/>
<evidence type="ECO:0000313" key="2">
    <source>
        <dbReference type="Proteomes" id="UP000265520"/>
    </source>
</evidence>
<organism evidence="1 2">
    <name type="scientific">Trifolium medium</name>
    <dbReference type="NCBI Taxonomy" id="97028"/>
    <lineage>
        <taxon>Eukaryota</taxon>
        <taxon>Viridiplantae</taxon>
        <taxon>Streptophyta</taxon>
        <taxon>Embryophyta</taxon>
        <taxon>Tracheophyta</taxon>
        <taxon>Spermatophyta</taxon>
        <taxon>Magnoliopsida</taxon>
        <taxon>eudicotyledons</taxon>
        <taxon>Gunneridae</taxon>
        <taxon>Pentapetalae</taxon>
        <taxon>rosids</taxon>
        <taxon>fabids</taxon>
        <taxon>Fabales</taxon>
        <taxon>Fabaceae</taxon>
        <taxon>Papilionoideae</taxon>
        <taxon>50 kb inversion clade</taxon>
        <taxon>NPAAA clade</taxon>
        <taxon>Hologalegina</taxon>
        <taxon>IRL clade</taxon>
        <taxon>Trifolieae</taxon>
        <taxon>Trifolium</taxon>
    </lineage>
</organism>
<keyword evidence="2" id="KW-1185">Reference proteome</keyword>
<evidence type="ECO:0000313" key="1">
    <source>
        <dbReference type="EMBL" id="MCI66311.1"/>
    </source>
</evidence>
<dbReference type="Proteomes" id="UP000265520">
    <property type="component" value="Unassembled WGS sequence"/>
</dbReference>
<proteinExistence type="predicted"/>
<name>A0A392TYS1_9FABA</name>
<comment type="caution">
    <text evidence="1">The sequence shown here is derived from an EMBL/GenBank/DDBJ whole genome shotgun (WGS) entry which is preliminary data.</text>
</comment>
<feature type="non-terminal residue" evidence="1">
    <location>
        <position position="1"/>
    </location>
</feature>
<reference evidence="1 2" key="1">
    <citation type="journal article" date="2018" name="Front. Plant Sci.">
        <title>Red Clover (Trifolium pratense) and Zigzag Clover (T. medium) - A Picture of Genomic Similarities and Differences.</title>
        <authorList>
            <person name="Dluhosova J."/>
            <person name="Istvanek J."/>
            <person name="Nedelnik J."/>
            <person name="Repkova J."/>
        </authorList>
    </citation>
    <scope>NUCLEOTIDE SEQUENCE [LARGE SCALE GENOMIC DNA]</scope>
    <source>
        <strain evidence="2">cv. 10/8</strain>
        <tissue evidence="1">Leaf</tissue>
    </source>
</reference>
<accession>A0A392TYS1</accession>
<sequence>YLRTDTSTLEKERLDYARVLVATPSLEVLNVVANPLIDGVMVEVKLIEEWGYNIG</sequence>